<reference evidence="2" key="1">
    <citation type="submission" date="2020-07" db="EMBL/GenBank/DDBJ databases">
        <authorList>
            <person name="Nazaruddin N."/>
        </authorList>
    </citation>
    <scope>NUCLEOTIDE SEQUENCE</scope>
</reference>
<dbReference type="Pfam" id="PF24082">
    <property type="entry name" value="SPEF2_C"/>
    <property type="match status" value="2"/>
</dbReference>
<dbReference type="AlphaFoldDB" id="A0A6V7HEH3"/>
<dbReference type="OrthoDB" id="62528at2759"/>
<evidence type="ECO:0000259" key="1">
    <source>
        <dbReference type="Pfam" id="PF24082"/>
    </source>
</evidence>
<sequence length="471" mass="54378">MNSVNDMANVFCFAIEEGRMLEKELLLDGDRFVVRSNVYVTKVEATEPRRVKEIAWSLRFQVANLVRLMEIFKRVAPSGTMCERTLVYILQDLASHGQEEGEPMLLPCCWYELRLSDVSRVIDRLFGSVDYVDWREFLVHAMDLPTPTLQDILAARDRFRTQDPDLREVVSLAQYHRTPLWFLDCPKKNRVEEFHQTLLDEFEGVSSLEDDEKLYHLNDDEPFCSSPEETLRRMLAKQLLCRMYMTDRRSVNYTALLLAFCKDENPRDGFAKALALALGNRVCADTQEGERYAKELLQRKRFAPPHEALEVAKTILKHLMRRIDRDQESSSEGTNAFKLCGESIPDSLESFVSREYAWAESAPESDAEDHEVVIYWLPLDICITVLAAAVPWHVLNSEIHIVGKCKTFAERLASVYEELRDVDLNDEKDVVLAHRLLNHEFMTHLLNTVGKFTIKSLEIIVGDILLERQDA</sequence>
<protein>
    <recommendedName>
        <fullName evidence="1">SPEF2 C-terminal domain-containing protein</fullName>
    </recommendedName>
</protein>
<dbReference type="Proteomes" id="UP000752696">
    <property type="component" value="Unassembled WGS sequence"/>
</dbReference>
<feature type="domain" description="SPEF2 C-terminal" evidence="1">
    <location>
        <begin position="224"/>
        <end position="283"/>
    </location>
</feature>
<evidence type="ECO:0000313" key="2">
    <source>
        <dbReference type="EMBL" id="CAD1477634.1"/>
    </source>
</evidence>
<accession>A0A6V7HEH3</accession>
<name>A0A6V7HEH3_9HYME</name>
<feature type="non-terminal residue" evidence="2">
    <location>
        <position position="1"/>
    </location>
</feature>
<dbReference type="InterPro" id="IPR056199">
    <property type="entry name" value="SPEF2_C"/>
</dbReference>
<feature type="domain" description="SPEF2 C-terminal" evidence="1">
    <location>
        <begin position="60"/>
        <end position="195"/>
    </location>
</feature>
<dbReference type="EMBL" id="CAJDYZ010010144">
    <property type="protein sequence ID" value="CAD1477634.1"/>
    <property type="molecule type" value="Genomic_DNA"/>
</dbReference>
<dbReference type="PANTHER" id="PTHR14919:SF0">
    <property type="entry name" value="SPERM FLAGELLAR PROTEIN 2"/>
    <property type="match status" value="1"/>
</dbReference>
<gene>
    <name evidence="2" type="ORF">MHI_LOCUS738880</name>
</gene>
<evidence type="ECO:0000313" key="3">
    <source>
        <dbReference type="Proteomes" id="UP000752696"/>
    </source>
</evidence>
<dbReference type="PANTHER" id="PTHR14919">
    <property type="entry name" value="KPL2-RELATED"/>
    <property type="match status" value="1"/>
</dbReference>
<proteinExistence type="predicted"/>
<organism evidence="2 3">
    <name type="scientific">Heterotrigona itama</name>
    <dbReference type="NCBI Taxonomy" id="395501"/>
    <lineage>
        <taxon>Eukaryota</taxon>
        <taxon>Metazoa</taxon>
        <taxon>Ecdysozoa</taxon>
        <taxon>Arthropoda</taxon>
        <taxon>Hexapoda</taxon>
        <taxon>Insecta</taxon>
        <taxon>Pterygota</taxon>
        <taxon>Neoptera</taxon>
        <taxon>Endopterygota</taxon>
        <taxon>Hymenoptera</taxon>
        <taxon>Apocrita</taxon>
        <taxon>Aculeata</taxon>
        <taxon>Apoidea</taxon>
        <taxon>Anthophila</taxon>
        <taxon>Apidae</taxon>
        <taxon>Heterotrigona</taxon>
    </lineage>
</organism>
<dbReference type="InterPro" id="IPR052634">
    <property type="entry name" value="Sperm_flagellar-bone_growth"/>
</dbReference>
<comment type="caution">
    <text evidence="2">The sequence shown here is derived from an EMBL/GenBank/DDBJ whole genome shotgun (WGS) entry which is preliminary data.</text>
</comment>
<keyword evidence="3" id="KW-1185">Reference proteome</keyword>